<comment type="caution">
    <text evidence="2">The sequence shown here is derived from an EMBL/GenBank/DDBJ whole genome shotgun (WGS) entry which is preliminary data.</text>
</comment>
<sequence length="69" mass="7500">PTLDPRGPACRWKGSPTSCDSVPSITLTTASAGPKSSSRTARHYTNWRGSDRKAYTTWRRSSRRCSGAG</sequence>
<organism evidence="2 3">
    <name type="scientific">Larinioides sclopetarius</name>
    <dbReference type="NCBI Taxonomy" id="280406"/>
    <lineage>
        <taxon>Eukaryota</taxon>
        <taxon>Metazoa</taxon>
        <taxon>Ecdysozoa</taxon>
        <taxon>Arthropoda</taxon>
        <taxon>Chelicerata</taxon>
        <taxon>Arachnida</taxon>
        <taxon>Araneae</taxon>
        <taxon>Araneomorphae</taxon>
        <taxon>Entelegynae</taxon>
        <taxon>Araneoidea</taxon>
        <taxon>Araneidae</taxon>
        <taxon>Larinioides</taxon>
    </lineage>
</organism>
<keyword evidence="3" id="KW-1185">Reference proteome</keyword>
<feature type="region of interest" description="Disordered" evidence="1">
    <location>
        <begin position="25"/>
        <end position="45"/>
    </location>
</feature>
<dbReference type="Proteomes" id="UP001497382">
    <property type="component" value="Unassembled WGS sequence"/>
</dbReference>
<proteinExistence type="predicted"/>
<gene>
    <name evidence="2" type="ORF">LARSCL_LOCUS20391</name>
</gene>
<feature type="non-terminal residue" evidence="2">
    <location>
        <position position="1"/>
    </location>
</feature>
<feature type="compositionally biased region" description="Polar residues" evidence="1">
    <location>
        <begin position="25"/>
        <end position="39"/>
    </location>
</feature>
<name>A0AAV2BQI1_9ARAC</name>
<evidence type="ECO:0000313" key="2">
    <source>
        <dbReference type="EMBL" id="CAL1297603.1"/>
    </source>
</evidence>
<accession>A0AAV2BQI1</accession>
<reference evidence="2 3" key="1">
    <citation type="submission" date="2024-04" db="EMBL/GenBank/DDBJ databases">
        <authorList>
            <person name="Rising A."/>
            <person name="Reimegard J."/>
            <person name="Sonavane S."/>
            <person name="Akerstrom W."/>
            <person name="Nylinder S."/>
            <person name="Hedman E."/>
            <person name="Kallberg Y."/>
        </authorList>
    </citation>
    <scope>NUCLEOTIDE SEQUENCE [LARGE SCALE GENOMIC DNA]</scope>
</reference>
<evidence type="ECO:0000313" key="3">
    <source>
        <dbReference type="Proteomes" id="UP001497382"/>
    </source>
</evidence>
<protein>
    <submittedName>
        <fullName evidence="2">Uncharacterized protein</fullName>
    </submittedName>
</protein>
<evidence type="ECO:0000256" key="1">
    <source>
        <dbReference type="SAM" id="MobiDB-lite"/>
    </source>
</evidence>
<feature type="non-terminal residue" evidence="2">
    <location>
        <position position="69"/>
    </location>
</feature>
<dbReference type="EMBL" id="CAXIEN010000431">
    <property type="protein sequence ID" value="CAL1297603.1"/>
    <property type="molecule type" value="Genomic_DNA"/>
</dbReference>
<dbReference type="AlphaFoldDB" id="A0AAV2BQI1"/>